<dbReference type="Pfam" id="PF00067">
    <property type="entry name" value="p450"/>
    <property type="match status" value="1"/>
</dbReference>
<evidence type="ECO:0000256" key="1">
    <source>
        <dbReference type="ARBA" id="ARBA00010617"/>
    </source>
</evidence>
<reference evidence="8 9" key="1">
    <citation type="journal article" date="2015" name="Stand. Genomic Sci.">
        <title>Genomic Encyclopedia of Bacterial and Archaeal Type Strains, Phase III: the genomes of soil and plant-associated and newly described type strains.</title>
        <authorList>
            <person name="Whitman W.B."/>
            <person name="Woyke T."/>
            <person name="Klenk H.P."/>
            <person name="Zhou Y."/>
            <person name="Lilburn T.G."/>
            <person name="Beck B.J."/>
            <person name="De Vos P."/>
            <person name="Vandamme P."/>
            <person name="Eisen J.A."/>
            <person name="Garrity G."/>
            <person name="Hugenholtz P."/>
            <person name="Kyrpides N.C."/>
        </authorList>
    </citation>
    <scope>NUCLEOTIDE SEQUENCE [LARGE SCALE GENOMIC DNA]</scope>
    <source>
        <strain evidence="8 9">RF6</strain>
    </source>
</reference>
<dbReference type="GO" id="GO:0016705">
    <property type="term" value="F:oxidoreductase activity, acting on paired donors, with incorporation or reduction of molecular oxygen"/>
    <property type="evidence" value="ECO:0007669"/>
    <property type="project" value="InterPro"/>
</dbReference>
<dbReference type="InterPro" id="IPR036396">
    <property type="entry name" value="Cyt_P450_sf"/>
</dbReference>
<dbReference type="OrthoDB" id="502624at2"/>
<dbReference type="PANTHER" id="PTHR46696">
    <property type="entry name" value="P450, PUTATIVE (EUROFUNG)-RELATED"/>
    <property type="match status" value="1"/>
</dbReference>
<evidence type="ECO:0000313" key="9">
    <source>
        <dbReference type="Proteomes" id="UP000291832"/>
    </source>
</evidence>
<keyword evidence="3 7" id="KW-0479">Metal-binding</keyword>
<dbReference type="InterPro" id="IPR001128">
    <property type="entry name" value="Cyt_P450"/>
</dbReference>
<keyword evidence="2 7" id="KW-0349">Heme</keyword>
<comment type="similarity">
    <text evidence="1 7">Belongs to the cytochrome P450 family.</text>
</comment>
<proteinExistence type="inferred from homology"/>
<dbReference type="EMBL" id="SHKI01000003">
    <property type="protein sequence ID" value="RZT67059.1"/>
    <property type="molecule type" value="Genomic_DNA"/>
</dbReference>
<evidence type="ECO:0000256" key="6">
    <source>
        <dbReference type="ARBA" id="ARBA00023033"/>
    </source>
</evidence>
<accession>A0A4V6MD72</accession>
<evidence type="ECO:0000313" key="8">
    <source>
        <dbReference type="EMBL" id="RZT67059.1"/>
    </source>
</evidence>
<keyword evidence="9" id="KW-1185">Reference proteome</keyword>
<protein>
    <submittedName>
        <fullName evidence="8">Cytochrome P450</fullName>
    </submittedName>
</protein>
<keyword evidence="5 7" id="KW-0408">Iron</keyword>
<sequence length="389" mass="42606">MTKTAFSTRRTDPYGPPAAHRRLLAEEPIAQLEWTERGGDVWTVAKYEDVRAMLGNTSFSSDRSHPLHPGHMAYNPRSHPGRIIEMDPPAHAAQRGRVMGEFTVKKISAMRPRIEEIVNQSIDAMLASGNSGDFVELLALPVPSMVIADLLNVPESDYAFFQEKAGIFADGLENMEKRQQASSDIVDYIATLVDARIAAPGDDVLSRQLAAGAPREEAIGLGHLLLIAGHETTSNMISLAVMTLLDKPELRQQLAEQPELIPGAVEELLRYFTIAETGGLRLAVEDIELRGVTIPSGSVVAALTNTANRDPDVFPEPDRIDFTRGARNHVAFGFGPHQCLGQNVARLELVVVLEILFTRLPELALAVPVSELPLKEYSNFGIHTMPVAW</sequence>
<dbReference type="CDD" id="cd11030">
    <property type="entry name" value="CYP105-like"/>
    <property type="match status" value="1"/>
</dbReference>
<gene>
    <name evidence="8" type="ORF">EV139_1191</name>
</gene>
<dbReference type="Gene3D" id="1.10.630.10">
    <property type="entry name" value="Cytochrome P450"/>
    <property type="match status" value="1"/>
</dbReference>
<evidence type="ECO:0000256" key="4">
    <source>
        <dbReference type="ARBA" id="ARBA00023002"/>
    </source>
</evidence>
<evidence type="ECO:0000256" key="2">
    <source>
        <dbReference type="ARBA" id="ARBA00022617"/>
    </source>
</evidence>
<dbReference type="GO" id="GO:0005506">
    <property type="term" value="F:iron ion binding"/>
    <property type="evidence" value="ECO:0007669"/>
    <property type="project" value="InterPro"/>
</dbReference>
<evidence type="ECO:0000256" key="5">
    <source>
        <dbReference type="ARBA" id="ARBA00023004"/>
    </source>
</evidence>
<dbReference type="AlphaFoldDB" id="A0A4V6MD72"/>
<dbReference type="PRINTS" id="PR00385">
    <property type="entry name" value="P450"/>
</dbReference>
<organism evidence="8 9">
    <name type="scientific">Leucobacter luti</name>
    <dbReference type="NCBI Taxonomy" id="340320"/>
    <lineage>
        <taxon>Bacteria</taxon>
        <taxon>Bacillati</taxon>
        <taxon>Actinomycetota</taxon>
        <taxon>Actinomycetes</taxon>
        <taxon>Micrococcales</taxon>
        <taxon>Microbacteriaceae</taxon>
        <taxon>Leucobacter</taxon>
    </lineage>
</organism>
<name>A0A4V6MD72_9MICO</name>
<dbReference type="InterPro" id="IPR017972">
    <property type="entry name" value="Cyt_P450_CS"/>
</dbReference>
<dbReference type="FunFam" id="1.10.630.10:FF:000018">
    <property type="entry name" value="Cytochrome P450 monooxygenase"/>
    <property type="match status" value="1"/>
</dbReference>
<dbReference type="SUPFAM" id="SSF48264">
    <property type="entry name" value="Cytochrome P450"/>
    <property type="match status" value="1"/>
</dbReference>
<dbReference type="PROSITE" id="PS00086">
    <property type="entry name" value="CYTOCHROME_P450"/>
    <property type="match status" value="1"/>
</dbReference>
<dbReference type="Proteomes" id="UP000291832">
    <property type="component" value="Unassembled WGS sequence"/>
</dbReference>
<keyword evidence="6 7" id="KW-0503">Monooxygenase</keyword>
<dbReference type="GO" id="GO:0020037">
    <property type="term" value="F:heme binding"/>
    <property type="evidence" value="ECO:0007669"/>
    <property type="project" value="InterPro"/>
</dbReference>
<dbReference type="PANTHER" id="PTHR46696:SF1">
    <property type="entry name" value="CYTOCHROME P450 YJIB-RELATED"/>
    <property type="match status" value="1"/>
</dbReference>
<keyword evidence="4 7" id="KW-0560">Oxidoreductase</keyword>
<evidence type="ECO:0000256" key="3">
    <source>
        <dbReference type="ARBA" id="ARBA00022723"/>
    </source>
</evidence>
<comment type="caution">
    <text evidence="8">The sequence shown here is derived from an EMBL/GenBank/DDBJ whole genome shotgun (WGS) entry which is preliminary data.</text>
</comment>
<evidence type="ECO:0000256" key="7">
    <source>
        <dbReference type="RuleBase" id="RU000461"/>
    </source>
</evidence>
<dbReference type="GO" id="GO:0004497">
    <property type="term" value="F:monooxygenase activity"/>
    <property type="evidence" value="ECO:0007669"/>
    <property type="project" value="UniProtKB-KW"/>
</dbReference>
<dbReference type="InterPro" id="IPR002397">
    <property type="entry name" value="Cyt_P450_B"/>
</dbReference>
<dbReference type="RefSeq" id="WP_130453374.1">
    <property type="nucleotide sequence ID" value="NZ_QYAG01000001.1"/>
</dbReference>
<dbReference type="PRINTS" id="PR00359">
    <property type="entry name" value="BP450"/>
</dbReference>